<proteinExistence type="predicted"/>
<dbReference type="InterPro" id="IPR002934">
    <property type="entry name" value="Polymerase_NTP_transf_dom"/>
</dbReference>
<keyword evidence="3" id="KW-1185">Reference proteome</keyword>
<dbReference type="GO" id="GO:0016779">
    <property type="term" value="F:nucleotidyltransferase activity"/>
    <property type="evidence" value="ECO:0007669"/>
    <property type="project" value="InterPro"/>
</dbReference>
<organism evidence="2 3">
    <name type="scientific">Paenibacillus psychroresistens</name>
    <dbReference type="NCBI Taxonomy" id="1778678"/>
    <lineage>
        <taxon>Bacteria</taxon>
        <taxon>Bacillati</taxon>
        <taxon>Bacillota</taxon>
        <taxon>Bacilli</taxon>
        <taxon>Bacillales</taxon>
        <taxon>Paenibacillaceae</taxon>
        <taxon>Paenibacillus</taxon>
    </lineage>
</organism>
<dbReference type="EMBL" id="CP034235">
    <property type="protein sequence ID" value="QGQ96488.1"/>
    <property type="molecule type" value="Genomic_DNA"/>
</dbReference>
<evidence type="ECO:0000313" key="3">
    <source>
        <dbReference type="Proteomes" id="UP000426246"/>
    </source>
</evidence>
<gene>
    <name evidence="2" type="ORF">EHS13_17150</name>
</gene>
<dbReference type="OrthoDB" id="9791330at2"/>
<dbReference type="Pfam" id="PF01909">
    <property type="entry name" value="NTP_transf_2"/>
    <property type="match status" value="1"/>
</dbReference>
<dbReference type="AlphaFoldDB" id="A0A6B8RMB6"/>
<protein>
    <submittedName>
        <fullName evidence="2">Nucleotidyltransferase domain-containing protein</fullName>
    </submittedName>
</protein>
<dbReference type="CDD" id="cd05403">
    <property type="entry name" value="NT_KNTase_like"/>
    <property type="match status" value="1"/>
</dbReference>
<reference evidence="3" key="1">
    <citation type="submission" date="2018-11" db="EMBL/GenBank/DDBJ databases">
        <title>Complete genome sequence of Paenibacillus sp. ML311-T8.</title>
        <authorList>
            <person name="Nam Y.-D."/>
            <person name="Kang J."/>
            <person name="Chung W.-H."/>
            <person name="Park Y.S."/>
        </authorList>
    </citation>
    <scope>NUCLEOTIDE SEQUENCE [LARGE SCALE GENOMIC DNA]</scope>
    <source>
        <strain evidence="3">ML311-T8</strain>
    </source>
</reference>
<accession>A0A6B8RMB6</accession>
<evidence type="ECO:0000259" key="1">
    <source>
        <dbReference type="Pfam" id="PF01909"/>
    </source>
</evidence>
<dbReference type="Gene3D" id="3.30.460.10">
    <property type="entry name" value="Beta Polymerase, domain 2"/>
    <property type="match status" value="1"/>
</dbReference>
<evidence type="ECO:0000313" key="2">
    <source>
        <dbReference type="EMBL" id="QGQ96488.1"/>
    </source>
</evidence>
<name>A0A6B8RMB6_9BACL</name>
<dbReference type="Gene3D" id="1.20.120.330">
    <property type="entry name" value="Nucleotidyltransferases domain 2"/>
    <property type="match status" value="1"/>
</dbReference>
<dbReference type="InterPro" id="IPR043519">
    <property type="entry name" value="NT_sf"/>
</dbReference>
<sequence length="378" mass="43287">MLNVFDVSETLVNHIKSNYPNEIAIIAYYGSYAQGTASKRSDLDFFFIPATPEGYEVSIQFILNDISFDFWPIGWERAEKMASFEDPFTTIIADCQLLYNRSDEDLARFMKLRDSITTMREPSHGQVLLEKAETQLNEAYLHLYKMSRENAAVNINFYRTEANAVLTKVLQSLALLNQTYFTKGWGKNIAQILQYPLKPTCLKQLLEVIMSTRSSEEIRLACEELTDETLALILKKKESYLGTAYYADRLKGCYEETKGTFDKIITACESNDYHTAFFASIGIQDEIARLLFFAETGSWPIKLECNLTYQDLYFQLGFPDLITFVDPHDLTKLQAAVERLSSLFESHLISQGVKINRFQSLVEFKLFLENVGGSLNEN</sequence>
<feature type="domain" description="Polymerase nucleotidyl transferase" evidence="1">
    <location>
        <begin position="11"/>
        <end position="48"/>
    </location>
</feature>
<dbReference type="Proteomes" id="UP000426246">
    <property type="component" value="Chromosome"/>
</dbReference>
<dbReference type="RefSeq" id="WP_155701547.1">
    <property type="nucleotide sequence ID" value="NZ_CP034235.1"/>
</dbReference>
<dbReference type="KEGG" id="ppsc:EHS13_17150"/>
<dbReference type="SUPFAM" id="SSF81301">
    <property type="entry name" value="Nucleotidyltransferase"/>
    <property type="match status" value="1"/>
</dbReference>
<keyword evidence="2" id="KW-0808">Transferase</keyword>